<gene>
    <name evidence="2" type="ORF">EVEC_LOCUS8500</name>
</gene>
<name>A0A0N4VEF0_ENTVE</name>
<evidence type="ECO:0000313" key="2">
    <source>
        <dbReference type="EMBL" id="VDD93749.1"/>
    </source>
</evidence>
<dbReference type="WBParaSite" id="EVEC_0000905901-mRNA-1">
    <property type="protein sequence ID" value="EVEC_0000905901-mRNA-1"/>
    <property type="gene ID" value="EVEC_0000905901"/>
</dbReference>
<reference evidence="4" key="1">
    <citation type="submission" date="2016-03" db="UniProtKB">
        <authorList>
            <consortium name="WormBaseParasite"/>
        </authorList>
    </citation>
    <scope>IDENTIFICATION</scope>
</reference>
<accession>A0A0N4VEF0</accession>
<feature type="chain" id="PRO_5043122888" evidence="1">
    <location>
        <begin position="23"/>
        <end position="200"/>
    </location>
</feature>
<evidence type="ECO:0000313" key="3">
    <source>
        <dbReference type="Proteomes" id="UP000274131"/>
    </source>
</evidence>
<feature type="signal peptide" evidence="1">
    <location>
        <begin position="1"/>
        <end position="22"/>
    </location>
</feature>
<dbReference type="Proteomes" id="UP000274131">
    <property type="component" value="Unassembled WGS sequence"/>
</dbReference>
<evidence type="ECO:0000256" key="1">
    <source>
        <dbReference type="SAM" id="SignalP"/>
    </source>
</evidence>
<dbReference type="EMBL" id="UXUI01009455">
    <property type="protein sequence ID" value="VDD93749.1"/>
    <property type="molecule type" value="Genomic_DNA"/>
</dbReference>
<reference evidence="2 3" key="2">
    <citation type="submission" date="2018-10" db="EMBL/GenBank/DDBJ databases">
        <authorList>
            <consortium name="Pathogen Informatics"/>
        </authorList>
    </citation>
    <scope>NUCLEOTIDE SEQUENCE [LARGE SCALE GENOMIC DNA]</scope>
</reference>
<sequence>MFGNHFCLLSVLLSCFVDFIHTAVTGRVTLDLLSKNNSDEGTTSAPNSGDQHNSNLSAEEEKLAGNQAKTKFFSRQMLFENSTDGKKTRDLPKKPLLNRPIGGAPAVTKSRTDNLLERSLASLGVQEIAGLSIGTFRVFPIISVYVWALNRTLCMNLWIHFKPIGINVPGPGCYIFVIDENGEDIWIKIKKPPAVPALAS</sequence>
<organism evidence="4">
    <name type="scientific">Enterobius vermicularis</name>
    <name type="common">Human pinworm</name>
    <dbReference type="NCBI Taxonomy" id="51028"/>
    <lineage>
        <taxon>Eukaryota</taxon>
        <taxon>Metazoa</taxon>
        <taxon>Ecdysozoa</taxon>
        <taxon>Nematoda</taxon>
        <taxon>Chromadorea</taxon>
        <taxon>Rhabditida</taxon>
        <taxon>Spirurina</taxon>
        <taxon>Oxyuridomorpha</taxon>
        <taxon>Oxyuroidea</taxon>
        <taxon>Oxyuridae</taxon>
        <taxon>Enterobius</taxon>
    </lineage>
</organism>
<protein>
    <submittedName>
        <fullName evidence="4">Secreted protein</fullName>
    </submittedName>
</protein>
<dbReference type="AlphaFoldDB" id="A0A0N4VEF0"/>
<keyword evidence="3" id="KW-1185">Reference proteome</keyword>
<evidence type="ECO:0000313" key="4">
    <source>
        <dbReference type="WBParaSite" id="EVEC_0000905901-mRNA-1"/>
    </source>
</evidence>
<proteinExistence type="predicted"/>
<keyword evidence="1" id="KW-0732">Signal</keyword>